<evidence type="ECO:0000313" key="3">
    <source>
        <dbReference type="EMBL" id="SMX54030.1"/>
    </source>
</evidence>
<dbReference type="RefSeq" id="WP_087861920.1">
    <property type="nucleotide sequence ID" value="NZ_LT859958.1"/>
</dbReference>
<keyword evidence="4" id="KW-1185">Reference proteome</keyword>
<reference evidence="4" key="1">
    <citation type="submission" date="2017-05" db="EMBL/GenBank/DDBJ databases">
        <authorList>
            <person name="Kirkegaard R."/>
            <person name="Mcilroy J S."/>
        </authorList>
    </citation>
    <scope>NUCLEOTIDE SEQUENCE [LARGE SCALE GENOMIC DNA]</scope>
</reference>
<gene>
    <name evidence="3" type="ORF">CFX1CAM_0965</name>
</gene>
<keyword evidence="1" id="KW-0472">Membrane</keyword>
<evidence type="ECO:0000259" key="2">
    <source>
        <dbReference type="Pfam" id="PF14285"/>
    </source>
</evidence>
<dbReference type="InterPro" id="IPR025377">
    <property type="entry name" value="DUF4367"/>
</dbReference>
<evidence type="ECO:0000256" key="1">
    <source>
        <dbReference type="SAM" id="Phobius"/>
    </source>
</evidence>
<keyword evidence="1" id="KW-0812">Transmembrane</keyword>
<protein>
    <recommendedName>
        <fullName evidence="2">DUF4367 domain-containing protein</fullName>
    </recommendedName>
</protein>
<evidence type="ECO:0000313" key="4">
    <source>
        <dbReference type="Proteomes" id="UP000195514"/>
    </source>
</evidence>
<dbReference type="Proteomes" id="UP000195514">
    <property type="component" value="Chromosome I"/>
</dbReference>
<dbReference type="EMBL" id="LT859958">
    <property type="protein sequence ID" value="SMX54030.1"/>
    <property type="molecule type" value="Genomic_DNA"/>
</dbReference>
<feature type="transmembrane region" description="Helical" evidence="1">
    <location>
        <begin position="76"/>
        <end position="95"/>
    </location>
</feature>
<dbReference type="Pfam" id="PF14285">
    <property type="entry name" value="DUF4367"/>
    <property type="match status" value="1"/>
</dbReference>
<dbReference type="KEGG" id="abat:CFX1CAM_0965"/>
<feature type="domain" description="DUF4367" evidence="2">
    <location>
        <begin position="144"/>
        <end position="245"/>
    </location>
</feature>
<dbReference type="AlphaFoldDB" id="A0A1Y6K7M2"/>
<keyword evidence="1" id="KW-1133">Transmembrane helix</keyword>
<proteinExistence type="predicted"/>
<sequence>MKTNKSDEKRSDNLFEEATKEAAYIKGRHFLQEAKADPYIPSAEFNHQIQAIIEAETGTSKTHNRSNKLSLNFSKATAWILVVLVILLFAIPNVAMARDWVTKLVIESNPKYVTYYLQNQNTDNEITWKNQGSSPPGLLPDGTYYPSYVPEGMKLMQLAFNVSDVSYYYQDVSDNFVSIDVMGSGSSMNLDNENLEEQSSETVNGMQATSMSKLGVGSVIWSDGEHIFMVSTTLSKEECLRIANGLTN</sequence>
<name>A0A1Y6K7M2_9CHLR</name>
<accession>A0A1Y6K7M2</accession>
<organism evidence="3 4">
    <name type="scientific">Candidatus Brevifilum fermentans</name>
    <dbReference type="NCBI Taxonomy" id="1986204"/>
    <lineage>
        <taxon>Bacteria</taxon>
        <taxon>Bacillati</taxon>
        <taxon>Chloroflexota</taxon>
        <taxon>Anaerolineae</taxon>
        <taxon>Anaerolineales</taxon>
        <taxon>Anaerolineaceae</taxon>
        <taxon>Candidatus Brevifilum</taxon>
    </lineage>
</organism>